<protein>
    <submittedName>
        <fullName evidence="1">Uncharacterized protein</fullName>
    </submittedName>
</protein>
<dbReference type="Proteomes" id="UP000325565">
    <property type="component" value="Unassembled WGS sequence"/>
</dbReference>
<evidence type="ECO:0000313" key="1">
    <source>
        <dbReference type="EMBL" id="VVP71004.1"/>
    </source>
</evidence>
<dbReference type="RefSeq" id="WP_154862761.1">
    <property type="nucleotide sequence ID" value="NZ_CABVJB010000001.1"/>
</dbReference>
<dbReference type="AlphaFoldDB" id="A0A5E7RAL4"/>
<name>A0A5E7RAL4_PSEFL</name>
<dbReference type="EMBL" id="CABVJB010000001">
    <property type="protein sequence ID" value="VVP71004.1"/>
    <property type="molecule type" value="Genomic_DNA"/>
</dbReference>
<reference evidence="1 2" key="1">
    <citation type="submission" date="2019-09" db="EMBL/GenBank/DDBJ databases">
        <authorList>
            <person name="Chandra G."/>
            <person name="Truman W A."/>
        </authorList>
    </citation>
    <scope>NUCLEOTIDE SEQUENCE [LARGE SCALE GENOMIC DNA]</scope>
    <source>
        <strain evidence="1">PS922</strain>
    </source>
</reference>
<organism evidence="1 2">
    <name type="scientific">Pseudomonas fluorescens</name>
    <dbReference type="NCBI Taxonomy" id="294"/>
    <lineage>
        <taxon>Bacteria</taxon>
        <taxon>Pseudomonadati</taxon>
        <taxon>Pseudomonadota</taxon>
        <taxon>Gammaproteobacteria</taxon>
        <taxon>Pseudomonadales</taxon>
        <taxon>Pseudomonadaceae</taxon>
        <taxon>Pseudomonas</taxon>
    </lineage>
</organism>
<proteinExistence type="predicted"/>
<accession>A0A5E7RAL4</accession>
<gene>
    <name evidence="1" type="ORF">PS922_00792</name>
</gene>
<sequence>MFIISIKNTSLLEAQQAIDEYGIENIALQFERRGVIHVGALCYRKRSKPHLSSVYDVVEKDLDPKRVLAISTWIKESITDIKTGNLSENTFATYAGIIFQLIKGSERDLRFDLFDSEEKYALAYRLFSDEAYQFFASGRNKAHTAQIKQSYPLAVATKFFPDSEYKFPQPKNKINSRSQEYTTTETPLDSEVAHATASCTALFRQLTDALLKRRKYPFQINFQNHDIWVVPNKQFCKPKGFESYSTSQSGWNYETGKVDLLNEKSLGLRLTALELENRCAASNTIGHHHYELAKWAHNCFLQLFTCNTGMNEEQILDLEWSSGQYEIAPHVQGFRTVKCRAGNKVQSFIITTDLVKDFEEYLRLREYILDGSNFTKLFMFIPLKNRKRGFKPLQIGALTKLYHSFRQVLDPKFPNVGYRKLRLYKYNYLLTNYGIAVANQLMQSSLGTIAKAYSSAEEGKATREISAYYNLFSETVSKYQESIPSGHCAAVGNPSPELIDIVEAPVVDCKDFITCLFCTNFVAHATETDARKLVSLKYFLNEIKSASQSSKEFEKINGPTIHRINKILEELTSASDQFKDILNQVEETVNINEQLSDYWAALLDNIVKFGGIQ</sequence>
<evidence type="ECO:0000313" key="2">
    <source>
        <dbReference type="Proteomes" id="UP000325565"/>
    </source>
</evidence>